<dbReference type="Pfam" id="PF00528">
    <property type="entry name" value="BPD_transp_1"/>
    <property type="match status" value="1"/>
</dbReference>
<dbReference type="PANTHER" id="PTHR43496">
    <property type="entry name" value="PROTEIN LPLB"/>
    <property type="match status" value="1"/>
</dbReference>
<feature type="transmembrane region" description="Helical" evidence="5">
    <location>
        <begin position="93"/>
        <end position="114"/>
    </location>
</feature>
<accession>A0ABR8Q233</accession>
<feature type="transmembrane region" description="Helical" evidence="5">
    <location>
        <begin position="30"/>
        <end position="55"/>
    </location>
</feature>
<evidence type="ECO:0000256" key="1">
    <source>
        <dbReference type="ARBA" id="ARBA00004141"/>
    </source>
</evidence>
<evidence type="ECO:0000256" key="3">
    <source>
        <dbReference type="ARBA" id="ARBA00022989"/>
    </source>
</evidence>
<protein>
    <submittedName>
        <fullName evidence="7">Sugar ABC transporter permease</fullName>
    </submittedName>
</protein>
<keyword evidence="8" id="KW-1185">Reference proteome</keyword>
<dbReference type="Proteomes" id="UP000640335">
    <property type="component" value="Unassembled WGS sequence"/>
</dbReference>
<evidence type="ECO:0000259" key="6">
    <source>
        <dbReference type="PROSITE" id="PS50928"/>
    </source>
</evidence>
<evidence type="ECO:0000313" key="7">
    <source>
        <dbReference type="EMBL" id="MBD7914452.1"/>
    </source>
</evidence>
<feature type="transmembrane region" description="Helical" evidence="5">
    <location>
        <begin position="232"/>
        <end position="253"/>
    </location>
</feature>
<evidence type="ECO:0000313" key="8">
    <source>
        <dbReference type="Proteomes" id="UP000640335"/>
    </source>
</evidence>
<dbReference type="Gene3D" id="1.10.3720.10">
    <property type="entry name" value="MetI-like"/>
    <property type="match status" value="1"/>
</dbReference>
<feature type="transmembrane region" description="Helical" evidence="5">
    <location>
        <begin position="285"/>
        <end position="307"/>
    </location>
</feature>
<sequence>MQLEAKRSKINIEKKPTKDLWKKIKKQKTLVLMSIPFLIYIFIFCYAPLIGWLMAFQNFKPAKGLFDQTWVGLKQFKFLFSDPTFVKVIRNTLAMSLINLTLSFVCSIGFALLLNEVKNILSKKFVQTISYLPHFLSWIIVTGIVAQVLSTENGIVNQLLMWTHIIDRPINFFAETKYFWGIVGAANVWKEVGWGSIIYLSAITAINPDLYEAAEIDGAGRLQKMWNITLPGIKPTIFILLIINIGNILNAGFEVQYLLGNGLVQDVSQTIDIFVLKYGISLGNYSLATAAGIFKSMISIILIFLANRFAKSMGEERLF</sequence>
<dbReference type="EMBL" id="JACSQZ010000011">
    <property type="protein sequence ID" value="MBD7914452.1"/>
    <property type="molecule type" value="Genomic_DNA"/>
</dbReference>
<organism evidence="7 8">
    <name type="scientific">Clostridium gallinarum</name>
    <dbReference type="NCBI Taxonomy" id="2762246"/>
    <lineage>
        <taxon>Bacteria</taxon>
        <taxon>Bacillati</taxon>
        <taxon>Bacillota</taxon>
        <taxon>Clostridia</taxon>
        <taxon>Eubacteriales</taxon>
        <taxon>Clostridiaceae</taxon>
        <taxon>Clostridium</taxon>
    </lineage>
</organism>
<keyword evidence="3 5" id="KW-1133">Transmembrane helix</keyword>
<keyword evidence="4 5" id="KW-0472">Membrane</keyword>
<evidence type="ECO:0000256" key="2">
    <source>
        <dbReference type="ARBA" id="ARBA00022692"/>
    </source>
</evidence>
<keyword evidence="5" id="KW-0813">Transport</keyword>
<evidence type="ECO:0000256" key="4">
    <source>
        <dbReference type="ARBA" id="ARBA00023136"/>
    </source>
</evidence>
<dbReference type="InterPro" id="IPR000515">
    <property type="entry name" value="MetI-like"/>
</dbReference>
<gene>
    <name evidence="7" type="ORF">H9660_04775</name>
</gene>
<dbReference type="SUPFAM" id="SSF161098">
    <property type="entry name" value="MetI-like"/>
    <property type="match status" value="1"/>
</dbReference>
<dbReference type="InterPro" id="IPR035906">
    <property type="entry name" value="MetI-like_sf"/>
</dbReference>
<proteinExistence type="inferred from homology"/>
<dbReference type="RefSeq" id="WP_191749069.1">
    <property type="nucleotide sequence ID" value="NZ_JACSQZ010000011.1"/>
</dbReference>
<keyword evidence="2 5" id="KW-0812">Transmembrane</keyword>
<dbReference type="PROSITE" id="PS50928">
    <property type="entry name" value="ABC_TM1"/>
    <property type="match status" value="1"/>
</dbReference>
<dbReference type="PANTHER" id="PTHR43496:SF1">
    <property type="entry name" value="POLYGALACTURONAN_RHAMNOGALACTURONAN TRANSPORT SYSTEM PERMEASE PROTEIN YTEP"/>
    <property type="match status" value="1"/>
</dbReference>
<comment type="subcellular location">
    <subcellularLocation>
        <location evidence="5">Cell membrane</location>
        <topology evidence="5">Multi-pass membrane protein</topology>
    </subcellularLocation>
    <subcellularLocation>
        <location evidence="1">Membrane</location>
        <topology evidence="1">Multi-pass membrane protein</topology>
    </subcellularLocation>
</comment>
<comment type="caution">
    <text evidence="7">The sequence shown here is derived from an EMBL/GenBank/DDBJ whole genome shotgun (WGS) entry which is preliminary data.</text>
</comment>
<reference evidence="7 8" key="1">
    <citation type="submission" date="2020-08" db="EMBL/GenBank/DDBJ databases">
        <title>A Genomic Blueprint of the Chicken Gut Microbiome.</title>
        <authorList>
            <person name="Gilroy R."/>
            <person name="Ravi A."/>
            <person name="Getino M."/>
            <person name="Pursley I."/>
            <person name="Horton D.L."/>
            <person name="Alikhan N.-F."/>
            <person name="Baker D."/>
            <person name="Gharbi K."/>
            <person name="Hall N."/>
            <person name="Watson M."/>
            <person name="Adriaenssens E.M."/>
            <person name="Foster-Nyarko E."/>
            <person name="Jarju S."/>
            <person name="Secka A."/>
            <person name="Antonio M."/>
            <person name="Oren A."/>
            <person name="Chaudhuri R."/>
            <person name="La Ragione R.M."/>
            <person name="Hildebrand F."/>
            <person name="Pallen M.J."/>
        </authorList>
    </citation>
    <scope>NUCLEOTIDE SEQUENCE [LARGE SCALE GENOMIC DNA]</scope>
    <source>
        <strain evidence="7 8">Sa3CUN1</strain>
    </source>
</reference>
<dbReference type="CDD" id="cd06261">
    <property type="entry name" value="TM_PBP2"/>
    <property type="match status" value="1"/>
</dbReference>
<comment type="similarity">
    <text evidence="5">Belongs to the binding-protein-dependent transport system permease family.</text>
</comment>
<feature type="domain" description="ABC transmembrane type-1" evidence="6">
    <location>
        <begin position="89"/>
        <end position="306"/>
    </location>
</feature>
<evidence type="ECO:0000256" key="5">
    <source>
        <dbReference type="RuleBase" id="RU363032"/>
    </source>
</evidence>
<name>A0ABR8Q233_9CLOT</name>